<protein>
    <recommendedName>
        <fullName evidence="4">Tripartite tricarboxylate transporter substrate binding protein</fullName>
    </recommendedName>
</protein>
<dbReference type="PANTHER" id="PTHR42928">
    <property type="entry name" value="TRICARBOXYLATE-BINDING PROTEIN"/>
    <property type="match status" value="1"/>
</dbReference>
<dbReference type="OrthoDB" id="7250553at2"/>
<dbReference type="PIRSF" id="PIRSF017082">
    <property type="entry name" value="YflP"/>
    <property type="match status" value="1"/>
</dbReference>
<gene>
    <name evidence="2" type="ORF">BKE38_26320</name>
</gene>
<dbReference type="CDD" id="cd07012">
    <property type="entry name" value="PBP2_Bug_TTT"/>
    <property type="match status" value="1"/>
</dbReference>
<evidence type="ECO:0000313" key="2">
    <source>
        <dbReference type="EMBL" id="ONG45633.1"/>
    </source>
</evidence>
<dbReference type="Gene3D" id="3.40.190.150">
    <property type="entry name" value="Bordetella uptake gene, domain 1"/>
    <property type="match status" value="1"/>
</dbReference>
<sequence>MPLRRRQLSLALGGILAAPPLLMPRIALAAWPERPIQIVCPGPAGGGMDTYARAVIPFVAPRLGNATMVVVNRPNASGQLAFETVALAEPDGYTIGVAQTPNLVTLPIERQVRYRVQDFTFIANVVEDPCALFVRANSPIRDMAGLIEAAKAKPGQLAIGSAGIGTDDHLLILALQQATGASFSHVPYSGTPPIINGVLAGDIAAGSLNVSEGLGLVRQGTLRLLGQGGATRWDSAAEIPTFREQGIDVVAGSIRGVIAPPGMPDALRDRFREAFAGALADPAWIREAARLSLPLRVMGGEEQRRVFLEDDAKLRELWKRAAWRE</sequence>
<accession>A0A1V2GVG8</accession>
<dbReference type="EMBL" id="MLCO01000344">
    <property type="protein sequence ID" value="ONG45633.1"/>
    <property type="molecule type" value="Genomic_DNA"/>
</dbReference>
<dbReference type="AlphaFoldDB" id="A0A1V2GVG8"/>
<proteinExistence type="inferred from homology"/>
<dbReference type="Gene3D" id="3.40.190.10">
    <property type="entry name" value="Periplasmic binding protein-like II"/>
    <property type="match status" value="1"/>
</dbReference>
<dbReference type="Proteomes" id="UP000188879">
    <property type="component" value="Unassembled WGS sequence"/>
</dbReference>
<organism evidence="2 3">
    <name type="scientific">Teichococcus deserti</name>
    <dbReference type="NCBI Taxonomy" id="1817963"/>
    <lineage>
        <taxon>Bacteria</taxon>
        <taxon>Pseudomonadati</taxon>
        <taxon>Pseudomonadota</taxon>
        <taxon>Alphaproteobacteria</taxon>
        <taxon>Acetobacterales</taxon>
        <taxon>Roseomonadaceae</taxon>
        <taxon>Roseomonas</taxon>
    </lineage>
</organism>
<dbReference type="RefSeq" id="WP_076960234.1">
    <property type="nucleotide sequence ID" value="NZ_MLCO01000344.1"/>
</dbReference>
<dbReference type="InterPro" id="IPR042100">
    <property type="entry name" value="Bug_dom1"/>
</dbReference>
<dbReference type="PANTHER" id="PTHR42928:SF5">
    <property type="entry name" value="BLR1237 PROTEIN"/>
    <property type="match status" value="1"/>
</dbReference>
<comment type="caution">
    <text evidence="2">The sequence shown here is derived from an EMBL/GenBank/DDBJ whole genome shotgun (WGS) entry which is preliminary data.</text>
</comment>
<evidence type="ECO:0008006" key="4">
    <source>
        <dbReference type="Google" id="ProtNLM"/>
    </source>
</evidence>
<evidence type="ECO:0000313" key="3">
    <source>
        <dbReference type="Proteomes" id="UP000188879"/>
    </source>
</evidence>
<keyword evidence="3" id="KW-1185">Reference proteome</keyword>
<dbReference type="SUPFAM" id="SSF53850">
    <property type="entry name" value="Periplasmic binding protein-like II"/>
    <property type="match status" value="1"/>
</dbReference>
<comment type="similarity">
    <text evidence="1">Belongs to the UPF0065 (bug) family.</text>
</comment>
<dbReference type="Pfam" id="PF03401">
    <property type="entry name" value="TctC"/>
    <property type="match status" value="1"/>
</dbReference>
<reference evidence="2 3" key="1">
    <citation type="submission" date="2016-10" db="EMBL/GenBank/DDBJ databases">
        <title>Draft Genome sequence of Roseomonas sp. strain M3.</title>
        <authorList>
            <person name="Subhash Y."/>
            <person name="Lee S."/>
        </authorList>
    </citation>
    <scope>NUCLEOTIDE SEQUENCE [LARGE SCALE GENOMIC DNA]</scope>
    <source>
        <strain evidence="2 3">M3</strain>
    </source>
</reference>
<name>A0A1V2GVG8_9PROT</name>
<evidence type="ECO:0000256" key="1">
    <source>
        <dbReference type="ARBA" id="ARBA00006987"/>
    </source>
</evidence>
<dbReference type="InterPro" id="IPR005064">
    <property type="entry name" value="BUG"/>
</dbReference>